<dbReference type="AlphaFoldDB" id="A0A928DPT9"/>
<dbReference type="PANTHER" id="PTHR43808">
    <property type="entry name" value="ACETYLORNITHINE DEACETYLASE"/>
    <property type="match status" value="1"/>
</dbReference>
<dbReference type="NCBIfam" id="NF010589">
    <property type="entry name" value="PRK13983.1"/>
    <property type="match status" value="1"/>
</dbReference>
<dbReference type="InterPro" id="IPR002933">
    <property type="entry name" value="Peptidase_M20"/>
</dbReference>
<accession>A0A928DPT9</accession>
<name>A0A928DPT9_9BACT</name>
<comment type="caution">
    <text evidence="9">The sequence shown here is derived from an EMBL/GenBank/DDBJ whole genome shotgun (WGS) entry which is preliminary data.</text>
</comment>
<evidence type="ECO:0000256" key="7">
    <source>
        <dbReference type="ARBA" id="ARBA00023285"/>
    </source>
</evidence>
<comment type="similarity">
    <text evidence="3">Belongs to the peptidase M20A family.</text>
</comment>
<dbReference type="NCBIfam" id="TIGR01910">
    <property type="entry name" value="DapE-ArgE"/>
    <property type="match status" value="1"/>
</dbReference>
<dbReference type="InterPro" id="IPR036264">
    <property type="entry name" value="Bact_exopeptidase_dim_dom"/>
</dbReference>
<dbReference type="Proteomes" id="UP000725649">
    <property type="component" value="Unassembled WGS sequence"/>
</dbReference>
<keyword evidence="7" id="KW-0170">Cobalt</keyword>
<gene>
    <name evidence="9" type="ORF">E7027_02160</name>
</gene>
<dbReference type="InterPro" id="IPR011650">
    <property type="entry name" value="Peptidase_M20_dimer"/>
</dbReference>
<evidence type="ECO:0000313" key="9">
    <source>
        <dbReference type="EMBL" id="MBE6420936.1"/>
    </source>
</evidence>
<comment type="cofactor">
    <cofactor evidence="2">
        <name>Zn(2+)</name>
        <dbReference type="ChEBI" id="CHEBI:29105"/>
    </cofactor>
</comment>
<dbReference type="SUPFAM" id="SSF53187">
    <property type="entry name" value="Zn-dependent exopeptidases"/>
    <property type="match status" value="1"/>
</dbReference>
<dbReference type="Gene3D" id="3.30.70.360">
    <property type="match status" value="1"/>
</dbReference>
<reference evidence="9" key="1">
    <citation type="submission" date="2019-04" db="EMBL/GenBank/DDBJ databases">
        <title>Evolution of Biomass-Degrading Anaerobic Consortia Revealed by Metagenomics.</title>
        <authorList>
            <person name="Peng X."/>
        </authorList>
    </citation>
    <scope>NUCLEOTIDE SEQUENCE</scope>
    <source>
        <strain evidence="9">SIG66</strain>
    </source>
</reference>
<dbReference type="Gene3D" id="3.40.630.10">
    <property type="entry name" value="Zn peptidases"/>
    <property type="match status" value="1"/>
</dbReference>
<evidence type="ECO:0000259" key="8">
    <source>
        <dbReference type="Pfam" id="PF07687"/>
    </source>
</evidence>
<comment type="cofactor">
    <cofactor evidence="1">
        <name>Co(2+)</name>
        <dbReference type="ChEBI" id="CHEBI:48828"/>
    </cofactor>
</comment>
<dbReference type="PANTHER" id="PTHR43808:SF32">
    <property type="entry name" value="ARGE_DAPE-RELATED DEACYLASE"/>
    <property type="match status" value="1"/>
</dbReference>
<dbReference type="SUPFAM" id="SSF55031">
    <property type="entry name" value="Bacterial exopeptidase dimerisation domain"/>
    <property type="match status" value="1"/>
</dbReference>
<keyword evidence="5" id="KW-0378">Hydrolase</keyword>
<evidence type="ECO:0000256" key="2">
    <source>
        <dbReference type="ARBA" id="ARBA00001947"/>
    </source>
</evidence>
<dbReference type="Pfam" id="PF07687">
    <property type="entry name" value="M20_dimer"/>
    <property type="match status" value="1"/>
</dbReference>
<dbReference type="Pfam" id="PF01546">
    <property type="entry name" value="Peptidase_M20"/>
    <property type="match status" value="1"/>
</dbReference>
<feature type="domain" description="Peptidase M20 dimerisation" evidence="8">
    <location>
        <begin position="200"/>
        <end position="310"/>
    </location>
</feature>
<proteinExistence type="inferred from homology"/>
<evidence type="ECO:0000256" key="5">
    <source>
        <dbReference type="ARBA" id="ARBA00022801"/>
    </source>
</evidence>
<dbReference type="GO" id="GO:0016787">
    <property type="term" value="F:hydrolase activity"/>
    <property type="evidence" value="ECO:0007669"/>
    <property type="project" value="UniProtKB-KW"/>
</dbReference>
<sequence>MEKTLFKKIDSYKQDVIDLQSNMIPLEALSPQEGGKGEGAKAAYLLSVLKQMKFDEISVINIKDPQAEGGVRPNIIARYYGQNRKKTLWIMAHMDVVPPGDLSLWKTDPFKAVVKGDKIYGRGSEDNHQGLVSGLLAAKALMDCGVRPACDYALLLNADEEMGSLYGVVAILKKHPKTFGKDDVFLVPDGGNPDGTMVEVAEKNMLWLKFTVQGKQAHASMPYAGNNANRAAAYLIVAFDQLAKKFNKKDKLFAPAVASTFEPTKREANVPNVNTIPGTDVFYLDCRVLPCYSNKEVLAEITKITKKIEKQFKVTVKMDIAINEASKPTDHKAAFVKLTRDSIKAIYKNEPRIMGVGGGTVGSFLRNADYPAVVCSKLDDMAHQPNEYSSIKNTLGDAKVFVRVALNLK</sequence>
<evidence type="ECO:0000256" key="1">
    <source>
        <dbReference type="ARBA" id="ARBA00001941"/>
    </source>
</evidence>
<evidence type="ECO:0000256" key="3">
    <source>
        <dbReference type="ARBA" id="ARBA00006247"/>
    </source>
</evidence>
<evidence type="ECO:0000313" key="10">
    <source>
        <dbReference type="Proteomes" id="UP000725649"/>
    </source>
</evidence>
<organism evidence="9 10">
    <name type="scientific">Candidatus Avelusimicrobium gallicola</name>
    <dbReference type="NCBI Taxonomy" id="2562704"/>
    <lineage>
        <taxon>Bacteria</taxon>
        <taxon>Pseudomonadati</taxon>
        <taxon>Elusimicrobiota</taxon>
        <taxon>Elusimicrobia</taxon>
        <taxon>Elusimicrobiales</taxon>
        <taxon>Elusimicrobiaceae</taxon>
        <taxon>Candidatus Avelusimicrobium</taxon>
    </lineage>
</organism>
<dbReference type="EMBL" id="SUVG01000002">
    <property type="protein sequence ID" value="MBE6420936.1"/>
    <property type="molecule type" value="Genomic_DNA"/>
</dbReference>
<dbReference type="InterPro" id="IPR050072">
    <property type="entry name" value="Peptidase_M20A"/>
</dbReference>
<evidence type="ECO:0000256" key="4">
    <source>
        <dbReference type="ARBA" id="ARBA00022723"/>
    </source>
</evidence>
<protein>
    <submittedName>
        <fullName evidence="9">M20 family metallo-hydrolase</fullName>
    </submittedName>
</protein>
<evidence type="ECO:0000256" key="6">
    <source>
        <dbReference type="ARBA" id="ARBA00022833"/>
    </source>
</evidence>
<keyword evidence="4" id="KW-0479">Metal-binding</keyword>
<keyword evidence="6" id="KW-0862">Zinc</keyword>
<dbReference type="InterPro" id="IPR010182">
    <property type="entry name" value="ArgE/DapE"/>
</dbReference>
<dbReference type="GO" id="GO:0046872">
    <property type="term" value="F:metal ion binding"/>
    <property type="evidence" value="ECO:0007669"/>
    <property type="project" value="UniProtKB-KW"/>
</dbReference>